<dbReference type="EMBL" id="JAYKXP010000015">
    <property type="protein sequence ID" value="KAK7050044.1"/>
    <property type="molecule type" value="Genomic_DNA"/>
</dbReference>
<feature type="compositionally biased region" description="Acidic residues" evidence="1">
    <location>
        <begin position="31"/>
        <end position="56"/>
    </location>
</feature>
<keyword evidence="3" id="KW-1185">Reference proteome</keyword>
<accession>A0AAW0DHU0</accession>
<proteinExistence type="predicted"/>
<evidence type="ECO:0000313" key="3">
    <source>
        <dbReference type="Proteomes" id="UP001383192"/>
    </source>
</evidence>
<organism evidence="2 3">
    <name type="scientific">Paramarasmius palmivorus</name>
    <dbReference type="NCBI Taxonomy" id="297713"/>
    <lineage>
        <taxon>Eukaryota</taxon>
        <taxon>Fungi</taxon>
        <taxon>Dikarya</taxon>
        <taxon>Basidiomycota</taxon>
        <taxon>Agaricomycotina</taxon>
        <taxon>Agaricomycetes</taxon>
        <taxon>Agaricomycetidae</taxon>
        <taxon>Agaricales</taxon>
        <taxon>Marasmiineae</taxon>
        <taxon>Marasmiaceae</taxon>
        <taxon>Paramarasmius</taxon>
    </lineage>
</organism>
<sequence length="157" mass="17778">MYLDKCDRSEFRGRLEGLLEELLWFSSGSDSSDDDTTGDDDNNDDDDGDDDDSDSEPDPKGYVAVLDFCDPREVDLYSVDRLTVQHIDELSKDKRLAYWGEEEFLFHLKRMVLEWTEEADIQVVAFFPSITGDILPVYGPSVPLPENTEPEAIDGGD</sequence>
<dbReference type="AlphaFoldDB" id="A0AAW0DHU0"/>
<gene>
    <name evidence="2" type="ORF">VNI00_005476</name>
</gene>
<dbReference type="Proteomes" id="UP001383192">
    <property type="component" value="Unassembled WGS sequence"/>
</dbReference>
<name>A0AAW0DHU0_9AGAR</name>
<comment type="caution">
    <text evidence="2">The sequence shown here is derived from an EMBL/GenBank/DDBJ whole genome shotgun (WGS) entry which is preliminary data.</text>
</comment>
<protein>
    <submittedName>
        <fullName evidence="2">Uncharacterized protein</fullName>
    </submittedName>
</protein>
<feature type="region of interest" description="Disordered" evidence="1">
    <location>
        <begin position="26"/>
        <end position="62"/>
    </location>
</feature>
<evidence type="ECO:0000256" key="1">
    <source>
        <dbReference type="SAM" id="MobiDB-lite"/>
    </source>
</evidence>
<evidence type="ECO:0000313" key="2">
    <source>
        <dbReference type="EMBL" id="KAK7050044.1"/>
    </source>
</evidence>
<reference evidence="2 3" key="1">
    <citation type="submission" date="2024-01" db="EMBL/GenBank/DDBJ databases">
        <title>A draft genome for a cacao thread blight-causing isolate of Paramarasmius palmivorus.</title>
        <authorList>
            <person name="Baruah I.K."/>
            <person name="Bukari Y."/>
            <person name="Amoako-Attah I."/>
            <person name="Meinhardt L.W."/>
            <person name="Bailey B.A."/>
            <person name="Cohen S.P."/>
        </authorList>
    </citation>
    <scope>NUCLEOTIDE SEQUENCE [LARGE SCALE GENOMIC DNA]</scope>
    <source>
        <strain evidence="2 3">GH-12</strain>
    </source>
</reference>